<protein>
    <submittedName>
        <fullName evidence="4">Pleckstrin y domain-containing 1</fullName>
    </submittedName>
</protein>
<dbReference type="Gene3D" id="2.30.29.30">
    <property type="entry name" value="Pleckstrin-homology domain (PH domain)/Phosphotyrosine-binding domain (PTB)"/>
    <property type="match status" value="1"/>
</dbReference>
<feature type="region of interest" description="Disordered" evidence="1">
    <location>
        <begin position="835"/>
        <end position="860"/>
    </location>
</feature>
<feature type="region of interest" description="Disordered" evidence="1">
    <location>
        <begin position="787"/>
        <end position="813"/>
    </location>
</feature>
<dbReference type="InterPro" id="IPR001849">
    <property type="entry name" value="PH_domain"/>
</dbReference>
<feature type="compositionally biased region" description="Gly residues" evidence="1">
    <location>
        <begin position="345"/>
        <end position="357"/>
    </location>
</feature>
<feature type="compositionally biased region" description="Gly residues" evidence="1">
    <location>
        <begin position="295"/>
        <end position="306"/>
    </location>
</feature>
<evidence type="ECO:0000313" key="5">
    <source>
        <dbReference type="Proteomes" id="UP000239899"/>
    </source>
</evidence>
<keyword evidence="5" id="KW-1185">Reference proteome</keyword>
<feature type="compositionally biased region" description="Basic and acidic residues" evidence="1">
    <location>
        <begin position="801"/>
        <end position="810"/>
    </location>
</feature>
<dbReference type="Pfam" id="PF00169">
    <property type="entry name" value="PH"/>
    <property type="match status" value="1"/>
</dbReference>
<dbReference type="SUPFAM" id="SSF50729">
    <property type="entry name" value="PH domain-like"/>
    <property type="match status" value="1"/>
</dbReference>
<dbReference type="GO" id="GO:0006355">
    <property type="term" value="P:regulation of DNA-templated transcription"/>
    <property type="evidence" value="ECO:0007669"/>
    <property type="project" value="InterPro"/>
</dbReference>
<dbReference type="PANTHER" id="PTHR37262:SF1">
    <property type="entry name" value="PROTEIN PEP-RELATED DEVELOPMENT ARRESTED 1, CHLOROPLASTIC"/>
    <property type="match status" value="1"/>
</dbReference>
<reference evidence="4 5" key="1">
    <citation type="journal article" date="2018" name="Plant J.">
        <title>Genome sequences of Chlorella sorokiniana UTEX 1602 and Micractinium conductrix SAG 241.80: implications to maltose excretion by a green alga.</title>
        <authorList>
            <person name="Arriola M.B."/>
            <person name="Velmurugan N."/>
            <person name="Zhang Y."/>
            <person name="Plunkett M.H."/>
            <person name="Hondzo H."/>
            <person name="Barney B.M."/>
        </authorList>
    </citation>
    <scope>NUCLEOTIDE SEQUENCE [LARGE SCALE GENOMIC DNA]</scope>
    <source>
        <strain evidence="5">UTEX 1602</strain>
    </source>
</reference>
<dbReference type="AlphaFoldDB" id="A0A2P6U561"/>
<accession>A0A2P6U561</accession>
<feature type="domain" description="PH" evidence="2">
    <location>
        <begin position="142"/>
        <end position="241"/>
    </location>
</feature>
<name>A0A2P6U561_CHLSO</name>
<proteinExistence type="predicted"/>
<dbReference type="InterPro" id="IPR036020">
    <property type="entry name" value="WW_dom_sf"/>
</dbReference>
<dbReference type="SUPFAM" id="SSF51045">
    <property type="entry name" value="WW domain"/>
    <property type="match status" value="1"/>
</dbReference>
<dbReference type="EMBL" id="LHPG02000001">
    <property type="protein sequence ID" value="PRW61458.1"/>
    <property type="molecule type" value="Genomic_DNA"/>
</dbReference>
<evidence type="ECO:0000259" key="3">
    <source>
        <dbReference type="PROSITE" id="PS50020"/>
    </source>
</evidence>
<feature type="domain" description="WW" evidence="3">
    <location>
        <begin position="478"/>
        <end position="507"/>
    </location>
</feature>
<dbReference type="CDD" id="cd00201">
    <property type="entry name" value="WW"/>
    <property type="match status" value="1"/>
</dbReference>
<feature type="region of interest" description="Disordered" evidence="1">
    <location>
        <begin position="252"/>
        <end position="311"/>
    </location>
</feature>
<dbReference type="OrthoDB" id="185175at2759"/>
<evidence type="ECO:0000259" key="2">
    <source>
        <dbReference type="PROSITE" id="PS50003"/>
    </source>
</evidence>
<dbReference type="SMART" id="SM00456">
    <property type="entry name" value="WW"/>
    <property type="match status" value="1"/>
</dbReference>
<organism evidence="4 5">
    <name type="scientific">Chlorella sorokiniana</name>
    <name type="common">Freshwater green alga</name>
    <dbReference type="NCBI Taxonomy" id="3076"/>
    <lineage>
        <taxon>Eukaryota</taxon>
        <taxon>Viridiplantae</taxon>
        <taxon>Chlorophyta</taxon>
        <taxon>core chlorophytes</taxon>
        <taxon>Trebouxiophyceae</taxon>
        <taxon>Chlorellales</taxon>
        <taxon>Chlorellaceae</taxon>
        <taxon>Chlorella clade</taxon>
        <taxon>Chlorella</taxon>
    </lineage>
</organism>
<evidence type="ECO:0000313" key="4">
    <source>
        <dbReference type="EMBL" id="PRW61458.1"/>
    </source>
</evidence>
<sequence>MPGECFHVRLLPEDGGGPGDRVVVEVGLEGFNVLDSSGSRIQRKYPLHHISRWSMRGSSLILFTRSPVDVEDRSVTLQGDETTIRSVLDTLTCSCMQMAEMLQSGQGPDGAGAAAANSLNALLRKSKKPALLTADQVEFWRAPEKAGWMQSQGEHIKTWRRRWFVLKQGFLFRFADEKVGPNSKPRGIVDLSTVTDVSDGSTTTGRPNSIKLSTANGHICYLCDSETAQVEWFSALEGAVAKIVKIVAGVDEEEERGHARGGSGGASGKSQNWAEQLERTYASVGSSSGARRSGSSGGAGGSGGGSLYDRPAATSRHQMVSIVNYDLPSGGGQGSGPSAGRHAGSSGGRPGGYGGGGGGSGGGGLDYGYVTVDYGSIAGANPVSDTAPAAGYGGTAAAGYGSGSAGAYPAAGDAYGGYGQAPQAALQQAGAPPQSYGYPPAQQQAAEYGQQQQAGYASGNLMDVVTAPQAAQQAQSGSPWQVHYTAEGRPYFYNTQTGVTQWNAPAQDAEQAKVMQQVEASAALIDDMIQEVARELFLDAAVSHVMEGQEEGGQAQPAGSGSAAAAVAAAVDQRLEQMDGTFLATLDGYIQGASDKGAAEVAELLLMVRDEVLRRLSARLPPEMRLMEAALAAPDGQQRIALLKQYALLSTDVMPQEAEVVGGSERGGGGEGGGILYCLAADLEATVSRVISDMELLPKIPDRRLLAQVVMLREELHQLLAEASYLQGGAAEGSREADALRLPFRQAEVVPKADTAFLQRLMNLSASDERRALLEWAFEDDRERLRDTQGIGAQRGTPLTTRERARKAAEEPQEWVRPGRFMQCVAALQQEMLERAEGGTGSPGSGSSTSDGGEGVPSKAVLERLESVRREALQVLLSLAEEGPPFRP</sequence>
<comment type="caution">
    <text evidence="4">The sequence shown here is derived from an EMBL/GenBank/DDBJ whole genome shotgun (WGS) entry which is preliminary data.</text>
</comment>
<dbReference type="FunFam" id="2.30.29.30:FF:000286">
    <property type="entry name" value="PH-protein kinase domain containing protein"/>
    <property type="match status" value="1"/>
</dbReference>
<dbReference type="PROSITE" id="PS50003">
    <property type="entry name" value="PH_DOMAIN"/>
    <property type="match status" value="1"/>
</dbReference>
<evidence type="ECO:0000256" key="1">
    <source>
        <dbReference type="SAM" id="MobiDB-lite"/>
    </source>
</evidence>
<dbReference type="Pfam" id="PF00397">
    <property type="entry name" value="WW"/>
    <property type="match status" value="1"/>
</dbReference>
<dbReference type="InterPro" id="IPR001202">
    <property type="entry name" value="WW_dom"/>
</dbReference>
<dbReference type="PROSITE" id="PS50020">
    <property type="entry name" value="WW_DOMAIN_2"/>
    <property type="match status" value="1"/>
</dbReference>
<feature type="region of interest" description="Disordered" evidence="1">
    <location>
        <begin position="324"/>
        <end position="357"/>
    </location>
</feature>
<dbReference type="InterPro" id="IPR038961">
    <property type="entry name" value="PRDA1"/>
</dbReference>
<gene>
    <name evidence="4" type="ORF">C2E21_0313</name>
</gene>
<dbReference type="PANTHER" id="PTHR37262">
    <property type="entry name" value="PROTEIN PEP-RELATED DEVELOPMENT ARRESTED 1, CHLOROPLASTIC"/>
    <property type="match status" value="1"/>
</dbReference>
<dbReference type="InterPro" id="IPR011993">
    <property type="entry name" value="PH-like_dom_sf"/>
</dbReference>
<dbReference type="GO" id="GO:0042644">
    <property type="term" value="C:chloroplast nucleoid"/>
    <property type="evidence" value="ECO:0007669"/>
    <property type="project" value="InterPro"/>
</dbReference>
<dbReference type="SMART" id="SM00233">
    <property type="entry name" value="PH"/>
    <property type="match status" value="1"/>
</dbReference>
<dbReference type="Gene3D" id="2.20.70.10">
    <property type="match status" value="1"/>
</dbReference>
<feature type="compositionally biased region" description="Low complexity" evidence="1">
    <location>
        <begin position="285"/>
        <end position="294"/>
    </location>
</feature>
<dbReference type="STRING" id="3076.A0A2P6U561"/>
<dbReference type="Proteomes" id="UP000239899">
    <property type="component" value="Unassembled WGS sequence"/>
</dbReference>